<dbReference type="PROSITE" id="PS50835">
    <property type="entry name" value="IG_LIKE"/>
    <property type="match status" value="2"/>
</dbReference>
<protein>
    <submittedName>
        <fullName evidence="8">Titin-like</fullName>
    </submittedName>
</protein>
<feature type="domain" description="Ig-like" evidence="6">
    <location>
        <begin position="127"/>
        <end position="212"/>
    </location>
</feature>
<evidence type="ECO:0000259" key="6">
    <source>
        <dbReference type="PROSITE" id="PS50835"/>
    </source>
</evidence>
<evidence type="ECO:0000313" key="7">
    <source>
        <dbReference type="Proteomes" id="UP000079169"/>
    </source>
</evidence>
<dbReference type="Proteomes" id="UP000079169">
    <property type="component" value="Unplaced"/>
</dbReference>
<evidence type="ECO:0000256" key="4">
    <source>
        <dbReference type="ARBA" id="ARBA00023319"/>
    </source>
</evidence>
<comment type="subcellular location">
    <subcellularLocation>
        <location evidence="1">Cytoplasm</location>
    </subcellularLocation>
</comment>
<feature type="region of interest" description="Disordered" evidence="5">
    <location>
        <begin position="205"/>
        <end position="233"/>
    </location>
</feature>
<dbReference type="SMART" id="SM00408">
    <property type="entry name" value="IGc2"/>
    <property type="match status" value="2"/>
</dbReference>
<dbReference type="Pfam" id="PF07679">
    <property type="entry name" value="I-set"/>
    <property type="match status" value="2"/>
</dbReference>
<feature type="non-terminal residue" evidence="8">
    <location>
        <position position="1"/>
    </location>
</feature>
<evidence type="ECO:0000256" key="3">
    <source>
        <dbReference type="ARBA" id="ARBA00023157"/>
    </source>
</evidence>
<keyword evidence="2" id="KW-0963">Cytoplasm</keyword>
<dbReference type="PaxDb" id="121845-A0A1S3DKK9"/>
<dbReference type="GeneID" id="103520472"/>
<keyword evidence="7" id="KW-1185">Reference proteome</keyword>
<dbReference type="PANTHER" id="PTHR47633">
    <property type="entry name" value="IMMUNOGLOBULIN"/>
    <property type="match status" value="1"/>
</dbReference>
<dbReference type="RefSeq" id="XP_008483790.2">
    <property type="nucleotide sequence ID" value="XM_008485568.2"/>
</dbReference>
<dbReference type="InterPro" id="IPR003599">
    <property type="entry name" value="Ig_sub"/>
</dbReference>
<name>A0A1S3DKK9_DIACI</name>
<evidence type="ECO:0000313" key="8">
    <source>
        <dbReference type="RefSeq" id="XP_008483790.2"/>
    </source>
</evidence>
<dbReference type="GO" id="GO:0004672">
    <property type="term" value="F:protein kinase activity"/>
    <property type="evidence" value="ECO:0007669"/>
    <property type="project" value="TreeGrafter"/>
</dbReference>
<dbReference type="SUPFAM" id="SSF48726">
    <property type="entry name" value="Immunoglobulin"/>
    <property type="match status" value="2"/>
</dbReference>
<dbReference type="AlphaFoldDB" id="A0A1S3DKK9"/>
<gene>
    <name evidence="8" type="primary">LOC103520472</name>
</gene>
<dbReference type="KEGG" id="dci:103520472"/>
<dbReference type="PANTHER" id="PTHR47633:SF16">
    <property type="entry name" value="CAVP-TARGET PROTEIN-LIKE"/>
    <property type="match status" value="1"/>
</dbReference>
<evidence type="ECO:0000256" key="1">
    <source>
        <dbReference type="ARBA" id="ARBA00004496"/>
    </source>
</evidence>
<dbReference type="FunFam" id="2.60.40.10:FF:000032">
    <property type="entry name" value="palladin isoform X1"/>
    <property type="match status" value="1"/>
</dbReference>
<dbReference type="InterPro" id="IPR036179">
    <property type="entry name" value="Ig-like_dom_sf"/>
</dbReference>
<keyword evidence="4" id="KW-0393">Immunoglobulin domain</keyword>
<dbReference type="GO" id="GO:0005737">
    <property type="term" value="C:cytoplasm"/>
    <property type="evidence" value="ECO:0007669"/>
    <property type="project" value="UniProtKB-SubCell"/>
</dbReference>
<sequence>AYFPFVIFPPLSRESSLADILEGIPPTFSKKTKPVYAEENSEVTLEVRLVAVPEPDLLWYYNGEPLQETDEVVFSDQSDMHSYVSIVTIKSIKKREEGVYTVVAKNREGEAKMDIPVKVNTGKPEKPSILEPLHDVSITEGESAVLSVQVGGEPSPKVEWYKDGKLIKDRQITSEKNTHTLTLIQCSTKDKGRYSVKVTNKEGTVESAANLNVDPYEPKESKETPPSPPPYVVSELDTLQVNLPLRRKCK</sequence>
<feature type="domain" description="Ig-like" evidence="6">
    <location>
        <begin position="26"/>
        <end position="120"/>
    </location>
</feature>
<evidence type="ECO:0000256" key="2">
    <source>
        <dbReference type="ARBA" id="ARBA00022490"/>
    </source>
</evidence>
<reference evidence="8" key="1">
    <citation type="submission" date="2025-08" db="UniProtKB">
        <authorList>
            <consortium name="RefSeq"/>
        </authorList>
    </citation>
    <scope>IDENTIFICATION</scope>
</reference>
<evidence type="ECO:0000256" key="5">
    <source>
        <dbReference type="SAM" id="MobiDB-lite"/>
    </source>
</evidence>
<keyword evidence="3" id="KW-1015">Disulfide bond</keyword>
<dbReference type="Gene3D" id="2.60.40.10">
    <property type="entry name" value="Immunoglobulins"/>
    <property type="match status" value="2"/>
</dbReference>
<accession>A0A1S3DKK9</accession>
<organism evidence="7 8">
    <name type="scientific">Diaphorina citri</name>
    <name type="common">Asian citrus psyllid</name>
    <dbReference type="NCBI Taxonomy" id="121845"/>
    <lineage>
        <taxon>Eukaryota</taxon>
        <taxon>Metazoa</taxon>
        <taxon>Ecdysozoa</taxon>
        <taxon>Arthropoda</taxon>
        <taxon>Hexapoda</taxon>
        <taxon>Insecta</taxon>
        <taxon>Pterygota</taxon>
        <taxon>Neoptera</taxon>
        <taxon>Paraneoptera</taxon>
        <taxon>Hemiptera</taxon>
        <taxon>Sternorrhyncha</taxon>
        <taxon>Psylloidea</taxon>
        <taxon>Psyllidae</taxon>
        <taxon>Diaphorininae</taxon>
        <taxon>Diaphorina</taxon>
    </lineage>
</organism>
<dbReference type="InterPro" id="IPR007110">
    <property type="entry name" value="Ig-like_dom"/>
</dbReference>
<dbReference type="InterPro" id="IPR013098">
    <property type="entry name" value="Ig_I-set"/>
</dbReference>
<dbReference type="SMART" id="SM00409">
    <property type="entry name" value="IG"/>
    <property type="match status" value="2"/>
</dbReference>
<dbReference type="InterPro" id="IPR013783">
    <property type="entry name" value="Ig-like_fold"/>
</dbReference>
<dbReference type="FunFam" id="2.60.40.10:FF:000425">
    <property type="entry name" value="Myosin light chain kinase"/>
    <property type="match status" value="1"/>
</dbReference>
<proteinExistence type="predicted"/>
<dbReference type="InterPro" id="IPR003598">
    <property type="entry name" value="Ig_sub2"/>
</dbReference>